<sequence>MSNKVPVGVSNRHLHLSTKDIETLFGKGYELKPLKDLSQPGQYAAEEVVTVEGSKGQIEKVRVLGPARQQTQVEVSKTDSFKLGIKPPVRDSGDIADSSSVVLKGPKGQVQLNEGAIIAQRHIHMHTSDAQKLGLKDKELVSVKTEGKRSVTFNNVLIRVKDSFALEFHIDTDEANCAELKNGEQVEVHK</sequence>
<evidence type="ECO:0000256" key="4">
    <source>
        <dbReference type="ARBA" id="ARBA00020837"/>
    </source>
</evidence>
<keyword evidence="7" id="KW-0862">Zinc</keyword>
<comment type="catalytic activity">
    <reaction evidence="9 10">
        <text>propanoyl-CoA + phosphate = propanoyl phosphate + CoA</text>
        <dbReference type="Rhea" id="RHEA:28046"/>
        <dbReference type="ChEBI" id="CHEBI:43474"/>
        <dbReference type="ChEBI" id="CHEBI:57287"/>
        <dbReference type="ChEBI" id="CHEBI:57392"/>
        <dbReference type="ChEBI" id="CHEBI:58933"/>
        <dbReference type="EC" id="2.3.1.222"/>
    </reaction>
</comment>
<comment type="cofactor">
    <cofactor evidence="1">
        <name>Zn(2+)</name>
        <dbReference type="ChEBI" id="CHEBI:29105"/>
    </cofactor>
</comment>
<organism evidence="11">
    <name type="scientific">Proteinivorax tanatarense</name>
    <dbReference type="NCBI Taxonomy" id="1260629"/>
    <lineage>
        <taxon>Bacteria</taxon>
        <taxon>Bacillati</taxon>
        <taxon>Bacillota</taxon>
        <taxon>Clostridia</taxon>
        <taxon>Eubacteriales</taxon>
        <taxon>Proteinivoracaceae</taxon>
        <taxon>Proteinivorax</taxon>
    </lineage>
</organism>
<reference evidence="11" key="1">
    <citation type="journal article" date="2013" name="Extremophiles">
        <title>Proteinivorax tanatarense gen. nov., sp. nov., an anaerobic, haloalkaliphilic, proteolytic bacterium isolated from a decaying algal bloom, and proposal of Proteinivoraceae fam. nov.</title>
        <authorList>
            <person name="Kevbrin V."/>
            <person name="Boltyanskaya Y."/>
            <person name="Zhilina T."/>
            <person name="Kolganova T."/>
            <person name="Lavrentjeva E."/>
            <person name="Kuznetsov B."/>
        </authorList>
    </citation>
    <scope>NUCLEOTIDE SEQUENCE</scope>
    <source>
        <strain evidence="11">Z-910T</strain>
    </source>
</reference>
<evidence type="ECO:0000256" key="10">
    <source>
        <dbReference type="PIRNR" id="PIRNR010130"/>
    </source>
</evidence>
<dbReference type="NCBIfam" id="NF011652">
    <property type="entry name" value="PRK15070.1"/>
    <property type="match status" value="1"/>
</dbReference>
<evidence type="ECO:0000256" key="3">
    <source>
        <dbReference type="ARBA" id="ARBA00012206"/>
    </source>
</evidence>
<comment type="pathway">
    <text evidence="10">Polyol metabolism; 1,2-propanediol degradation.</text>
</comment>
<dbReference type="AlphaFoldDB" id="A0AAU7VQT6"/>
<evidence type="ECO:0000256" key="2">
    <source>
        <dbReference type="ARBA" id="ARBA00007342"/>
    </source>
</evidence>
<gene>
    <name evidence="11" type="ORF">PRVXT_001494</name>
</gene>
<keyword evidence="6" id="KW-0479">Metal-binding</keyword>
<protein>
    <recommendedName>
        <fullName evidence="4 10">Phosphate propanoyltransferase</fullName>
        <ecNumber evidence="3 10">2.3.1.222</ecNumber>
    </recommendedName>
</protein>
<dbReference type="PANTHER" id="PTHR39453:SF1">
    <property type="entry name" value="PHOSPHATE PROPANOYLTRANSFERASE"/>
    <property type="match status" value="1"/>
</dbReference>
<comment type="function">
    <text evidence="10">Involved in 1,2-propanediol (1,2-PD) degradation by catalyzing the conversion of propanoyl-CoA to propanoyl-phosphate.</text>
</comment>
<dbReference type="InterPro" id="IPR008300">
    <property type="entry name" value="PTAC"/>
</dbReference>
<keyword evidence="5 10" id="KW-0808">Transferase</keyword>
<dbReference type="PIRSF" id="PIRSF010130">
    <property type="entry name" value="PduL"/>
    <property type="match status" value="1"/>
</dbReference>
<dbReference type="Pfam" id="PF06130">
    <property type="entry name" value="PTAC"/>
    <property type="match status" value="1"/>
</dbReference>
<dbReference type="PANTHER" id="PTHR39453">
    <property type="entry name" value="PHOSPHATE PROPANOYLTRANSFERASE"/>
    <property type="match status" value="1"/>
</dbReference>
<evidence type="ECO:0000256" key="9">
    <source>
        <dbReference type="ARBA" id="ARBA00047589"/>
    </source>
</evidence>
<reference evidence="11" key="2">
    <citation type="submission" date="2024-06" db="EMBL/GenBank/DDBJ databases">
        <authorList>
            <person name="Petrova K.O."/>
            <person name="Toshchakov S.V."/>
            <person name="Boltjanskaja Y.V."/>
            <person name="Kevbrin V."/>
        </authorList>
    </citation>
    <scope>NUCLEOTIDE SEQUENCE</scope>
    <source>
        <strain evidence="11">Z-910T</strain>
    </source>
</reference>
<dbReference type="EMBL" id="CP158367">
    <property type="protein sequence ID" value="XBX76308.1"/>
    <property type="molecule type" value="Genomic_DNA"/>
</dbReference>
<evidence type="ECO:0000256" key="5">
    <source>
        <dbReference type="ARBA" id="ARBA00022679"/>
    </source>
</evidence>
<evidence type="ECO:0000256" key="8">
    <source>
        <dbReference type="ARBA" id="ARBA00023315"/>
    </source>
</evidence>
<keyword evidence="8 10" id="KW-0012">Acyltransferase</keyword>
<dbReference type="GO" id="GO:0016747">
    <property type="term" value="F:acyltransferase activity, transferring groups other than amino-acyl groups"/>
    <property type="evidence" value="ECO:0007669"/>
    <property type="project" value="InterPro"/>
</dbReference>
<evidence type="ECO:0000256" key="1">
    <source>
        <dbReference type="ARBA" id="ARBA00001947"/>
    </source>
</evidence>
<name>A0AAU7VQT6_9FIRM</name>
<accession>A0AAU7VQT6</accession>
<dbReference type="RefSeq" id="WP_350345042.1">
    <property type="nucleotide sequence ID" value="NZ_CP158367.1"/>
</dbReference>
<evidence type="ECO:0000313" key="11">
    <source>
        <dbReference type="EMBL" id="XBX76308.1"/>
    </source>
</evidence>
<proteinExistence type="inferred from homology"/>
<comment type="similarity">
    <text evidence="2 10">Belongs to the PduL family.</text>
</comment>
<dbReference type="EC" id="2.3.1.222" evidence="3 10"/>
<dbReference type="GO" id="GO:0046872">
    <property type="term" value="F:metal ion binding"/>
    <property type="evidence" value="ECO:0007669"/>
    <property type="project" value="UniProtKB-KW"/>
</dbReference>
<evidence type="ECO:0000256" key="7">
    <source>
        <dbReference type="ARBA" id="ARBA00022833"/>
    </source>
</evidence>
<evidence type="ECO:0000256" key="6">
    <source>
        <dbReference type="ARBA" id="ARBA00022723"/>
    </source>
</evidence>